<dbReference type="HAMAP" id="MF_00020">
    <property type="entry name" value="Acetate_kinase"/>
    <property type="match status" value="1"/>
</dbReference>
<dbReference type="InterPro" id="IPR023865">
    <property type="entry name" value="Aliphatic_acid_kinase_CS"/>
</dbReference>
<comment type="cofactor">
    <cofactor evidence="9">
        <name>Mg(2+)</name>
        <dbReference type="ChEBI" id="CHEBI:18420"/>
    </cofactor>
    <cofactor evidence="9">
        <name>Mn(2+)</name>
        <dbReference type="ChEBI" id="CHEBI:29035"/>
    </cofactor>
    <text evidence="9">Mg(2+). Can also accept Mn(2+).</text>
</comment>
<evidence type="ECO:0000256" key="2">
    <source>
        <dbReference type="ARBA" id="ARBA00022490"/>
    </source>
</evidence>
<evidence type="ECO:0000256" key="3">
    <source>
        <dbReference type="ARBA" id="ARBA00022679"/>
    </source>
</evidence>
<dbReference type="Gene3D" id="3.30.420.40">
    <property type="match status" value="2"/>
</dbReference>
<comment type="similarity">
    <text evidence="1 9 10">Belongs to the acetokinase family.</text>
</comment>
<evidence type="ECO:0000256" key="1">
    <source>
        <dbReference type="ARBA" id="ARBA00008748"/>
    </source>
</evidence>
<feature type="binding site" evidence="9">
    <location>
        <position position="87"/>
    </location>
    <ligand>
        <name>substrate</name>
    </ligand>
</feature>
<evidence type="ECO:0000256" key="5">
    <source>
        <dbReference type="ARBA" id="ARBA00022741"/>
    </source>
</evidence>
<comment type="caution">
    <text evidence="11">The sequence shown here is derived from an EMBL/GenBank/DDBJ whole genome shotgun (WGS) entry which is preliminary data.</text>
</comment>
<keyword evidence="5 9" id="KW-0547">Nucleotide-binding</keyword>
<dbReference type="EC" id="2.7.2.1" evidence="9"/>
<accession>A0ABP9USC7</accession>
<keyword evidence="3 9" id="KW-0808">Transferase</keyword>
<keyword evidence="12" id="KW-1185">Reference proteome</keyword>
<feature type="binding site" evidence="9">
    <location>
        <begin position="203"/>
        <end position="207"/>
    </location>
    <ligand>
        <name>ATP</name>
        <dbReference type="ChEBI" id="CHEBI:30616"/>
    </ligand>
</feature>
<keyword evidence="6 9" id="KW-0418">Kinase</keyword>
<comment type="subunit">
    <text evidence="9">Homodimer.</text>
</comment>
<keyword evidence="4 9" id="KW-0479">Metal-binding</keyword>
<feature type="binding site" evidence="9">
    <location>
        <position position="7"/>
    </location>
    <ligand>
        <name>Mg(2+)</name>
        <dbReference type="ChEBI" id="CHEBI:18420"/>
    </ligand>
</feature>
<evidence type="ECO:0000313" key="11">
    <source>
        <dbReference type="EMBL" id="GAA5484440.1"/>
    </source>
</evidence>
<dbReference type="PROSITE" id="PS01075">
    <property type="entry name" value="ACETATE_KINASE_1"/>
    <property type="match status" value="1"/>
</dbReference>
<comment type="function">
    <text evidence="9">Catalyzes the formation of acetyl phosphate from acetate and ATP. Can also catalyze the reverse reaction.</text>
</comment>
<dbReference type="InterPro" id="IPR004372">
    <property type="entry name" value="Ac/propionate_kinase"/>
</dbReference>
<evidence type="ECO:0000256" key="8">
    <source>
        <dbReference type="ARBA" id="ARBA00022842"/>
    </source>
</evidence>
<organism evidence="11 12">
    <name type="scientific">Haloferula sargassicola</name>
    <dbReference type="NCBI Taxonomy" id="490096"/>
    <lineage>
        <taxon>Bacteria</taxon>
        <taxon>Pseudomonadati</taxon>
        <taxon>Verrucomicrobiota</taxon>
        <taxon>Verrucomicrobiia</taxon>
        <taxon>Verrucomicrobiales</taxon>
        <taxon>Verrucomicrobiaceae</taxon>
        <taxon>Haloferula</taxon>
    </lineage>
</organism>
<evidence type="ECO:0000313" key="12">
    <source>
        <dbReference type="Proteomes" id="UP001476282"/>
    </source>
</evidence>
<evidence type="ECO:0000256" key="10">
    <source>
        <dbReference type="RuleBase" id="RU003835"/>
    </source>
</evidence>
<feature type="active site" description="Proton donor/acceptor" evidence="9">
    <location>
        <position position="144"/>
    </location>
</feature>
<dbReference type="PANTHER" id="PTHR21060">
    <property type="entry name" value="ACETATE KINASE"/>
    <property type="match status" value="1"/>
</dbReference>
<keyword evidence="7 9" id="KW-0067">ATP-binding</keyword>
<evidence type="ECO:0000256" key="6">
    <source>
        <dbReference type="ARBA" id="ARBA00022777"/>
    </source>
</evidence>
<dbReference type="SUPFAM" id="SSF53067">
    <property type="entry name" value="Actin-like ATPase domain"/>
    <property type="match status" value="2"/>
</dbReference>
<feature type="site" description="Transition state stabilizer" evidence="9">
    <location>
        <position position="236"/>
    </location>
</feature>
<dbReference type="NCBIfam" id="TIGR00016">
    <property type="entry name" value="ackA"/>
    <property type="match status" value="1"/>
</dbReference>
<evidence type="ECO:0000256" key="4">
    <source>
        <dbReference type="ARBA" id="ARBA00022723"/>
    </source>
</evidence>
<dbReference type="InterPro" id="IPR000890">
    <property type="entry name" value="Aliphatic_acid_kin_short-chain"/>
</dbReference>
<name>A0ABP9USC7_9BACT</name>
<reference evidence="11 12" key="1">
    <citation type="submission" date="2024-02" db="EMBL/GenBank/DDBJ databases">
        <title>Haloferula sargassicola NBRC 104335.</title>
        <authorList>
            <person name="Ichikawa N."/>
            <person name="Katano-Makiyama Y."/>
            <person name="Hidaka K."/>
        </authorList>
    </citation>
    <scope>NUCLEOTIDE SEQUENCE [LARGE SCALE GENOMIC DNA]</scope>
    <source>
        <strain evidence="11 12">NBRC 104335</strain>
    </source>
</reference>
<evidence type="ECO:0000256" key="7">
    <source>
        <dbReference type="ARBA" id="ARBA00022840"/>
    </source>
</evidence>
<dbReference type="EMBL" id="BAABRI010000025">
    <property type="protein sequence ID" value="GAA5484440.1"/>
    <property type="molecule type" value="Genomic_DNA"/>
</dbReference>
<feature type="binding site" evidence="9">
    <location>
        <position position="381"/>
    </location>
    <ligand>
        <name>Mg(2+)</name>
        <dbReference type="ChEBI" id="CHEBI:18420"/>
    </ligand>
</feature>
<protein>
    <recommendedName>
        <fullName evidence="9">Acetate kinase</fullName>
        <ecNumber evidence="9">2.7.2.1</ecNumber>
    </recommendedName>
    <alternativeName>
        <fullName evidence="9">Acetokinase</fullName>
    </alternativeName>
</protein>
<keyword evidence="2 9" id="KW-0963">Cytoplasm</keyword>
<keyword evidence="8 9" id="KW-0460">Magnesium</keyword>
<comment type="catalytic activity">
    <reaction evidence="9">
        <text>acetate + ATP = acetyl phosphate + ADP</text>
        <dbReference type="Rhea" id="RHEA:11352"/>
        <dbReference type="ChEBI" id="CHEBI:22191"/>
        <dbReference type="ChEBI" id="CHEBI:30089"/>
        <dbReference type="ChEBI" id="CHEBI:30616"/>
        <dbReference type="ChEBI" id="CHEBI:456216"/>
        <dbReference type="EC" id="2.7.2.1"/>
    </reaction>
</comment>
<dbReference type="PANTHER" id="PTHR21060:SF21">
    <property type="entry name" value="ACETATE KINASE"/>
    <property type="match status" value="1"/>
</dbReference>
<evidence type="ECO:0000256" key="9">
    <source>
        <dbReference type="HAMAP-Rule" id="MF_00020"/>
    </source>
</evidence>
<feature type="site" description="Transition state stabilizer" evidence="9">
    <location>
        <position position="176"/>
    </location>
</feature>
<dbReference type="PIRSF" id="PIRSF000722">
    <property type="entry name" value="Acetate_prop_kin"/>
    <property type="match status" value="1"/>
</dbReference>
<dbReference type="Proteomes" id="UP001476282">
    <property type="component" value="Unassembled WGS sequence"/>
</dbReference>
<dbReference type="CDD" id="cd24010">
    <property type="entry name" value="ASKHA_NBD_AcK_PK"/>
    <property type="match status" value="1"/>
</dbReference>
<feature type="binding site" evidence="9">
    <location>
        <begin position="326"/>
        <end position="330"/>
    </location>
    <ligand>
        <name>ATP</name>
        <dbReference type="ChEBI" id="CHEBI:30616"/>
    </ligand>
</feature>
<dbReference type="PROSITE" id="PS01076">
    <property type="entry name" value="ACETATE_KINASE_2"/>
    <property type="match status" value="1"/>
</dbReference>
<dbReference type="Pfam" id="PF00871">
    <property type="entry name" value="Acetate_kinase"/>
    <property type="match status" value="1"/>
</dbReference>
<dbReference type="RefSeq" id="WP_353568538.1">
    <property type="nucleotide sequence ID" value="NZ_BAABRI010000025.1"/>
</dbReference>
<proteinExistence type="inferred from homology"/>
<dbReference type="GO" id="GO:0016301">
    <property type="term" value="F:kinase activity"/>
    <property type="evidence" value="ECO:0007669"/>
    <property type="project" value="UniProtKB-KW"/>
</dbReference>
<feature type="binding site" evidence="9">
    <location>
        <begin position="277"/>
        <end position="279"/>
    </location>
    <ligand>
        <name>ATP</name>
        <dbReference type="ChEBI" id="CHEBI:30616"/>
    </ligand>
</feature>
<comment type="pathway">
    <text evidence="9">Metabolic intermediate biosynthesis; acetyl-CoA biosynthesis; acetyl-CoA from acetate: step 1/2.</text>
</comment>
<dbReference type="PRINTS" id="PR00471">
    <property type="entry name" value="ACETATEKNASE"/>
</dbReference>
<comment type="subcellular location">
    <subcellularLocation>
        <location evidence="9">Cytoplasm</location>
    </subcellularLocation>
</comment>
<sequence>MAVLVINCGSSSVKFALFAADDPQPAAHGIVERLNSPDARGKMHLAGDGYVDLAVDAPGDHTAALRSAIDALRAQPGLEPVTAIGHRTVHGGQRFSKPVLIDADVLASIRLLAPLAPSHNIPNALGIEAASAVFPGIPQVAVFDTAFHQSIAPKVYRYAIPDELYREHDVRRYGFHGTSHAYVAAKAAHALGLPEKHRLLTAHLGNGCSATAVLDGKSVDTTMGLTPLEGLVMGTRSGNVDPNLHAFLHRQTGMSLQEITDLLNQKSGLTGLAGISDMRQLAEAEAAGDPAARLAIDVFTFRLARELCGLCAALGGPPDALVFTGGIGENSAMIRRETVAQLGVLGLKLDQAANLEHGRTTAGRISPHGTKPAVLVIPTNEEFAIATATREVLAQA</sequence>
<dbReference type="InterPro" id="IPR043129">
    <property type="entry name" value="ATPase_NBD"/>
</dbReference>
<gene>
    <name evidence="11" type="primary">ackA_2</name>
    <name evidence="9" type="synonym">ackA</name>
    <name evidence="11" type="ORF">Hsar01_03684</name>
</gene>
<feature type="binding site" evidence="9">
    <location>
        <position position="14"/>
    </location>
    <ligand>
        <name>ATP</name>
        <dbReference type="ChEBI" id="CHEBI:30616"/>
    </ligand>
</feature>